<dbReference type="InterPro" id="IPR008756">
    <property type="entry name" value="Peptidase_M56"/>
</dbReference>
<evidence type="ECO:0000259" key="3">
    <source>
        <dbReference type="Pfam" id="PF05569"/>
    </source>
</evidence>
<accession>A0ABQ6Z6B7</accession>
<evidence type="ECO:0000256" key="2">
    <source>
        <dbReference type="SAM" id="Phobius"/>
    </source>
</evidence>
<feature type="compositionally biased region" description="Basic and acidic residues" evidence="1">
    <location>
        <begin position="614"/>
        <end position="629"/>
    </location>
</feature>
<feature type="transmembrane region" description="Helical" evidence="2">
    <location>
        <begin position="113"/>
        <end position="137"/>
    </location>
</feature>
<feature type="transmembrane region" description="Helical" evidence="2">
    <location>
        <begin position="46"/>
        <end position="68"/>
    </location>
</feature>
<sequence>MHEQIAELVPVLGRALLHFLWQGGLIGLLSALALQLLRNARPQLRYAVACLALLACVLLPMATVAWELADMAPGGPADMVPLAGLSAAPAAAFAGPALLAGPAEWGVDALLPWIVAAWAAGACALSLRMAAGVWWVYRLPLLPLPHIQQKWQQRVDALVARCGVRRTVTLRLVDEIDTPAAVGWWRPMVLLPVSLLSRLPADYLEALLAHELAHVRRHDYLVNLLQGLAEALLFYHPVTWWLSRRIRDEREHVADRIAAEAMGDPRRLALALAALADARTAPGLLPQPALAALGNHRGHLMSRIENLVRPGRVSSGGRLVFPLIGLAAAGLAFYAHAQRDPQASVAPAITLAPAAVGVLASPSAAPAPAPRTSTTAQAAPVAKGTRASTIPAPPAPPAPPAAPAAPVAPTLKAPPAPPAPPTPSAGKAPPAPPAPPAPVIAGMRQHGTQGEPYALVRKGSDGYLMSGSSDDMPQIETVRRSVDGDFLWFRRGGKDYVVTDPATVARVRKSWAEADVLSERMRALSQDMEGHGRKMEAIGREMEKASGDMGPPPGFEAVSRQLEALGREQGELGERQARLSLALADASADRDVRRQAELQDQMQVLEREQAALSKRMETQSRKLETEAGRHQQRMQPMEALSRQMEQASLPMEALGRQMDGLGKQMDQVSQRAERDTRNLIAESLEKGLAKPSPQRQ</sequence>
<dbReference type="InterPro" id="IPR052173">
    <property type="entry name" value="Beta-lactam_resp_regulator"/>
</dbReference>
<dbReference type="Pfam" id="PF05569">
    <property type="entry name" value="Peptidase_M56"/>
    <property type="match status" value="1"/>
</dbReference>
<dbReference type="Gene3D" id="3.30.2010.10">
    <property type="entry name" value="Metalloproteases ('zincins'), catalytic domain"/>
    <property type="match status" value="1"/>
</dbReference>
<gene>
    <name evidence="4" type="ORF">CSC65_10540</name>
</gene>
<keyword evidence="2" id="KW-0472">Membrane</keyword>
<feature type="region of interest" description="Disordered" evidence="1">
    <location>
        <begin position="362"/>
        <end position="440"/>
    </location>
</feature>
<feature type="region of interest" description="Disordered" evidence="1">
    <location>
        <begin position="659"/>
        <end position="696"/>
    </location>
</feature>
<feature type="domain" description="Peptidase M56" evidence="3">
    <location>
        <begin position="112"/>
        <end position="258"/>
    </location>
</feature>
<proteinExistence type="predicted"/>
<reference evidence="4 5" key="1">
    <citation type="submission" date="2017-10" db="EMBL/GenBank/DDBJ databases">
        <title>Whole genome sequencing of members of genus Pseudoxanthomonas.</title>
        <authorList>
            <person name="Kumar S."/>
            <person name="Bansal K."/>
            <person name="Kaur A."/>
            <person name="Patil P."/>
            <person name="Sharma S."/>
            <person name="Patil P.B."/>
        </authorList>
    </citation>
    <scope>NUCLEOTIDE SEQUENCE [LARGE SCALE GENOMIC DNA]</scope>
    <source>
        <strain evidence="4 5">DSM 17801</strain>
    </source>
</reference>
<feature type="compositionally biased region" description="Low complexity" evidence="1">
    <location>
        <begin position="362"/>
        <end position="380"/>
    </location>
</feature>
<keyword evidence="2" id="KW-0812">Transmembrane</keyword>
<comment type="caution">
    <text evidence="4">The sequence shown here is derived from an EMBL/GenBank/DDBJ whole genome shotgun (WGS) entry which is preliminary data.</text>
</comment>
<evidence type="ECO:0000256" key="1">
    <source>
        <dbReference type="SAM" id="MobiDB-lite"/>
    </source>
</evidence>
<feature type="transmembrane region" description="Helical" evidence="2">
    <location>
        <begin position="80"/>
        <end position="101"/>
    </location>
</feature>
<dbReference type="RefSeq" id="WP_162410552.1">
    <property type="nucleotide sequence ID" value="NZ_PDWN01000009.1"/>
</dbReference>
<organism evidence="4 5">
    <name type="scientific">Pseudoxanthomonas daejeonensis</name>
    <dbReference type="NCBI Taxonomy" id="266062"/>
    <lineage>
        <taxon>Bacteria</taxon>
        <taxon>Pseudomonadati</taxon>
        <taxon>Pseudomonadota</taxon>
        <taxon>Gammaproteobacteria</taxon>
        <taxon>Lysobacterales</taxon>
        <taxon>Lysobacteraceae</taxon>
        <taxon>Pseudoxanthomonas</taxon>
    </lineage>
</organism>
<feature type="compositionally biased region" description="Pro residues" evidence="1">
    <location>
        <begin position="391"/>
        <end position="403"/>
    </location>
</feature>
<protein>
    <submittedName>
        <fullName evidence="4">Peptidase M56</fullName>
    </submittedName>
</protein>
<feature type="compositionally biased region" description="Basic and acidic residues" evidence="1">
    <location>
        <begin position="671"/>
        <end position="688"/>
    </location>
</feature>
<feature type="compositionally biased region" description="Pro residues" evidence="1">
    <location>
        <begin position="412"/>
        <end position="438"/>
    </location>
</feature>
<feature type="region of interest" description="Disordered" evidence="1">
    <location>
        <begin position="614"/>
        <end position="635"/>
    </location>
</feature>
<dbReference type="PANTHER" id="PTHR34978">
    <property type="entry name" value="POSSIBLE SENSOR-TRANSDUCER PROTEIN BLAR"/>
    <property type="match status" value="1"/>
</dbReference>
<feature type="transmembrane region" description="Helical" evidence="2">
    <location>
        <begin position="15"/>
        <end position="34"/>
    </location>
</feature>
<name>A0ABQ6Z6B7_9GAMM</name>
<dbReference type="CDD" id="cd07341">
    <property type="entry name" value="M56_BlaR1_MecR1_like"/>
    <property type="match status" value="1"/>
</dbReference>
<dbReference type="Proteomes" id="UP000788419">
    <property type="component" value="Unassembled WGS sequence"/>
</dbReference>
<evidence type="ECO:0000313" key="4">
    <source>
        <dbReference type="EMBL" id="KAF1694085.1"/>
    </source>
</evidence>
<dbReference type="PANTHER" id="PTHR34978:SF3">
    <property type="entry name" value="SLR0241 PROTEIN"/>
    <property type="match status" value="1"/>
</dbReference>
<keyword evidence="2" id="KW-1133">Transmembrane helix</keyword>
<evidence type="ECO:0000313" key="5">
    <source>
        <dbReference type="Proteomes" id="UP000788419"/>
    </source>
</evidence>
<keyword evidence="5" id="KW-1185">Reference proteome</keyword>
<dbReference type="EMBL" id="PDWN01000009">
    <property type="protein sequence ID" value="KAF1694085.1"/>
    <property type="molecule type" value="Genomic_DNA"/>
</dbReference>